<dbReference type="GO" id="GO:0016787">
    <property type="term" value="F:hydrolase activity"/>
    <property type="evidence" value="ECO:0007669"/>
    <property type="project" value="UniProtKB-KW"/>
</dbReference>
<keyword evidence="10" id="KW-1185">Reference proteome</keyword>
<evidence type="ECO:0000313" key="10">
    <source>
        <dbReference type="Proteomes" id="UP000478052"/>
    </source>
</evidence>
<keyword evidence="5" id="KW-0479">Metal-binding</keyword>
<dbReference type="PANTHER" id="PTHR22930">
    <property type="match status" value="1"/>
</dbReference>
<dbReference type="PANTHER" id="PTHR22930:SF269">
    <property type="entry name" value="NUCLEASE HARBI1-LIKE PROTEIN"/>
    <property type="match status" value="1"/>
</dbReference>
<dbReference type="AlphaFoldDB" id="A0A6G0W484"/>
<reference evidence="9 10" key="1">
    <citation type="submission" date="2019-08" db="EMBL/GenBank/DDBJ databases">
        <title>Whole genome of Aphis craccivora.</title>
        <authorList>
            <person name="Voronova N.V."/>
            <person name="Shulinski R.S."/>
            <person name="Bandarenka Y.V."/>
            <person name="Zhorov D.G."/>
            <person name="Warner D."/>
        </authorList>
    </citation>
    <scope>NUCLEOTIDE SEQUENCE [LARGE SCALE GENOMIC DNA]</scope>
    <source>
        <strain evidence="9">180601</strain>
        <tissue evidence="9">Whole Body</tissue>
    </source>
</reference>
<comment type="subcellular location">
    <subcellularLocation>
        <location evidence="2">Nucleus</location>
    </subcellularLocation>
</comment>
<gene>
    <name evidence="9" type="ORF">FWK35_00022264</name>
</gene>
<dbReference type="GO" id="GO:0004518">
    <property type="term" value="F:nuclease activity"/>
    <property type="evidence" value="ECO:0007669"/>
    <property type="project" value="UniProtKB-KW"/>
</dbReference>
<comment type="similarity">
    <text evidence="3">Belongs to the HARBI1 family.</text>
</comment>
<dbReference type="Proteomes" id="UP000478052">
    <property type="component" value="Unassembled WGS sequence"/>
</dbReference>
<dbReference type="InterPro" id="IPR045249">
    <property type="entry name" value="HARBI1-like"/>
</dbReference>
<evidence type="ECO:0000259" key="8">
    <source>
        <dbReference type="Pfam" id="PF13359"/>
    </source>
</evidence>
<sequence length="499" mass="57933">MKYLYYFVEIKIDSLTYNNARIKKLANRINLLELLPRAITLYIYDNQYINRNWWWSTKLFVTFHLSNDLGRAHTKRAKLFRTVVKMSSDEDDVVVPLLWQFLLSSEINENKRKRKIWVHEINKKRTENNTILNFLAELRKDELKFKNFTRMSSTTFDFVLNEIGEAIRSQDTNFRKSIDPAEKLLVTLSYLASGGHFKRLHYYFRLGASTIGKIISDVCCAICDILCPKYMPPPTTEHWIKAAKAFEELWNFPNCLGAIDGKHISIQCPPNAGSEYYNYKGFHSIVLQAVVDANAKFIAVDIGDYGRNSDSGIFKESNFGKLLKNNKLNIPQSKKIDPQINDEFPFVFVGDEAYPLQTNLMRPFPRRNLTNEKRIFNYRLSRARRIVECAFGILVKRFNILENKMLVFPEKATIITKACCILHNIIMDKEGVPSEIQDELQLQTTQTVAQSQITSRPINRASTAAMDIREKFMNYFNSDIGSVPWQNIYIIDTKKTCVQ</sequence>
<evidence type="ECO:0000256" key="7">
    <source>
        <dbReference type="ARBA" id="ARBA00023242"/>
    </source>
</evidence>
<evidence type="ECO:0000256" key="6">
    <source>
        <dbReference type="ARBA" id="ARBA00022801"/>
    </source>
</evidence>
<dbReference type="EMBL" id="VUJU01009293">
    <property type="protein sequence ID" value="KAF0721123.1"/>
    <property type="molecule type" value="Genomic_DNA"/>
</dbReference>
<comment type="caution">
    <text evidence="9">The sequence shown here is derived from an EMBL/GenBank/DDBJ whole genome shotgun (WGS) entry which is preliminary data.</text>
</comment>
<evidence type="ECO:0000256" key="5">
    <source>
        <dbReference type="ARBA" id="ARBA00022723"/>
    </source>
</evidence>
<evidence type="ECO:0000256" key="2">
    <source>
        <dbReference type="ARBA" id="ARBA00004123"/>
    </source>
</evidence>
<feature type="domain" description="DDE Tnp4" evidence="8">
    <location>
        <begin position="259"/>
        <end position="424"/>
    </location>
</feature>
<keyword evidence="6" id="KW-0378">Hydrolase</keyword>
<keyword evidence="7" id="KW-0539">Nucleus</keyword>
<evidence type="ECO:0000313" key="9">
    <source>
        <dbReference type="EMBL" id="KAF0721123.1"/>
    </source>
</evidence>
<keyword evidence="4" id="KW-0540">Nuclease</keyword>
<comment type="cofactor">
    <cofactor evidence="1">
        <name>a divalent metal cation</name>
        <dbReference type="ChEBI" id="CHEBI:60240"/>
    </cofactor>
</comment>
<accession>A0A6G0W484</accession>
<proteinExistence type="inferred from homology"/>
<dbReference type="GO" id="GO:0005634">
    <property type="term" value="C:nucleus"/>
    <property type="evidence" value="ECO:0007669"/>
    <property type="project" value="UniProtKB-SubCell"/>
</dbReference>
<dbReference type="OrthoDB" id="6604793at2759"/>
<evidence type="ECO:0000256" key="3">
    <source>
        <dbReference type="ARBA" id="ARBA00006958"/>
    </source>
</evidence>
<dbReference type="InterPro" id="IPR027806">
    <property type="entry name" value="HARBI1_dom"/>
</dbReference>
<organism evidence="9 10">
    <name type="scientific">Aphis craccivora</name>
    <name type="common">Cowpea aphid</name>
    <dbReference type="NCBI Taxonomy" id="307492"/>
    <lineage>
        <taxon>Eukaryota</taxon>
        <taxon>Metazoa</taxon>
        <taxon>Ecdysozoa</taxon>
        <taxon>Arthropoda</taxon>
        <taxon>Hexapoda</taxon>
        <taxon>Insecta</taxon>
        <taxon>Pterygota</taxon>
        <taxon>Neoptera</taxon>
        <taxon>Paraneoptera</taxon>
        <taxon>Hemiptera</taxon>
        <taxon>Sternorrhyncha</taxon>
        <taxon>Aphidomorpha</taxon>
        <taxon>Aphidoidea</taxon>
        <taxon>Aphididae</taxon>
        <taxon>Aphidini</taxon>
        <taxon>Aphis</taxon>
        <taxon>Aphis</taxon>
    </lineage>
</organism>
<protein>
    <submittedName>
        <fullName evidence="9">Protein ANTAGONIST OF LIKE HETEROCHROMATIN PROTEIN 1-like</fullName>
    </submittedName>
</protein>
<evidence type="ECO:0000256" key="1">
    <source>
        <dbReference type="ARBA" id="ARBA00001968"/>
    </source>
</evidence>
<name>A0A6G0W484_APHCR</name>
<dbReference type="GO" id="GO:0046872">
    <property type="term" value="F:metal ion binding"/>
    <property type="evidence" value="ECO:0007669"/>
    <property type="project" value="UniProtKB-KW"/>
</dbReference>
<dbReference type="Pfam" id="PF13359">
    <property type="entry name" value="DDE_Tnp_4"/>
    <property type="match status" value="1"/>
</dbReference>
<evidence type="ECO:0000256" key="4">
    <source>
        <dbReference type="ARBA" id="ARBA00022722"/>
    </source>
</evidence>